<evidence type="ECO:0000256" key="2">
    <source>
        <dbReference type="ARBA" id="ARBA00022574"/>
    </source>
</evidence>
<feature type="compositionally biased region" description="Polar residues" evidence="5">
    <location>
        <begin position="24"/>
        <end position="46"/>
    </location>
</feature>
<keyword evidence="3" id="KW-0677">Repeat</keyword>
<dbReference type="Pfam" id="PF21032">
    <property type="entry name" value="PROPPIN"/>
    <property type="match status" value="1"/>
</dbReference>
<evidence type="ECO:0000313" key="6">
    <source>
        <dbReference type="EMBL" id="KAH9310425.1"/>
    </source>
</evidence>
<dbReference type="OMA" id="MEHADTP"/>
<dbReference type="EMBL" id="JAHRHJ020000006">
    <property type="protein sequence ID" value="KAH9310425.1"/>
    <property type="molecule type" value="Genomic_DNA"/>
</dbReference>
<comment type="subcellular location">
    <subcellularLocation>
        <location evidence="1">Preautophagosomal structure membrane</location>
        <topology evidence="1">Peripheral membrane protein</topology>
    </subcellularLocation>
</comment>
<keyword evidence="7" id="KW-1185">Reference proteome</keyword>
<comment type="caution">
    <text evidence="6">The sequence shown here is derived from an EMBL/GenBank/DDBJ whole genome shotgun (WGS) entry which is preliminary data.</text>
</comment>
<dbReference type="GO" id="GO:0034045">
    <property type="term" value="C:phagophore assembly site membrane"/>
    <property type="evidence" value="ECO:0007669"/>
    <property type="project" value="UniProtKB-SubCell"/>
</dbReference>
<accession>A0AA38FV68</accession>
<dbReference type="InterPro" id="IPR001680">
    <property type="entry name" value="WD40_rpt"/>
</dbReference>
<evidence type="ECO:0000256" key="4">
    <source>
        <dbReference type="ARBA" id="ARBA00025740"/>
    </source>
</evidence>
<evidence type="ECO:0000256" key="5">
    <source>
        <dbReference type="SAM" id="MobiDB-lite"/>
    </source>
</evidence>
<dbReference type="InterPro" id="IPR036322">
    <property type="entry name" value="WD40_repeat_dom_sf"/>
</dbReference>
<gene>
    <name evidence="6" type="ORF">KI387_025460</name>
</gene>
<dbReference type="Gene3D" id="2.130.10.10">
    <property type="entry name" value="YVTN repeat-like/Quinoprotein amine dehydrogenase"/>
    <property type="match status" value="1"/>
</dbReference>
<feature type="region of interest" description="Disordered" evidence="5">
    <location>
        <begin position="1"/>
        <end position="46"/>
    </location>
</feature>
<dbReference type="SMART" id="SM00320">
    <property type="entry name" value="WD40"/>
    <property type="match status" value="3"/>
</dbReference>
<name>A0AA38FV68_TAXCH</name>
<dbReference type="InterPro" id="IPR015943">
    <property type="entry name" value="WD40/YVTN_repeat-like_dom_sf"/>
</dbReference>
<dbReference type="SUPFAM" id="SSF50978">
    <property type="entry name" value="WD40 repeat-like"/>
    <property type="match status" value="1"/>
</dbReference>
<organism evidence="6 7">
    <name type="scientific">Taxus chinensis</name>
    <name type="common">Chinese yew</name>
    <name type="synonym">Taxus wallichiana var. chinensis</name>
    <dbReference type="NCBI Taxonomy" id="29808"/>
    <lineage>
        <taxon>Eukaryota</taxon>
        <taxon>Viridiplantae</taxon>
        <taxon>Streptophyta</taxon>
        <taxon>Embryophyta</taxon>
        <taxon>Tracheophyta</taxon>
        <taxon>Spermatophyta</taxon>
        <taxon>Pinopsida</taxon>
        <taxon>Pinidae</taxon>
        <taxon>Conifers II</taxon>
        <taxon>Cupressales</taxon>
        <taxon>Taxaceae</taxon>
        <taxon>Taxus</taxon>
    </lineage>
</organism>
<protein>
    <submittedName>
        <fullName evidence="6">Uncharacterized protein</fullName>
    </submittedName>
</protein>
<keyword evidence="2" id="KW-0853">WD repeat</keyword>
<dbReference type="PANTHER" id="PTHR11227">
    <property type="entry name" value="WD-REPEAT PROTEIN INTERACTING WITH PHOSPHOINOSIDES WIPI -RELATED"/>
    <property type="match status" value="1"/>
</dbReference>
<dbReference type="InterPro" id="IPR048720">
    <property type="entry name" value="PROPPIN"/>
</dbReference>
<dbReference type="AlphaFoldDB" id="A0AA38FV68"/>
<reference evidence="6 7" key="1">
    <citation type="journal article" date="2021" name="Nat. Plants">
        <title>The Taxus genome provides insights into paclitaxel biosynthesis.</title>
        <authorList>
            <person name="Xiong X."/>
            <person name="Gou J."/>
            <person name="Liao Q."/>
            <person name="Li Y."/>
            <person name="Zhou Q."/>
            <person name="Bi G."/>
            <person name="Li C."/>
            <person name="Du R."/>
            <person name="Wang X."/>
            <person name="Sun T."/>
            <person name="Guo L."/>
            <person name="Liang H."/>
            <person name="Lu P."/>
            <person name="Wu Y."/>
            <person name="Zhang Z."/>
            <person name="Ro D.K."/>
            <person name="Shang Y."/>
            <person name="Huang S."/>
            <person name="Yan J."/>
        </authorList>
    </citation>
    <scope>NUCLEOTIDE SEQUENCE [LARGE SCALE GENOMIC DNA]</scope>
    <source>
        <strain evidence="6">Ta-2019</strain>
    </source>
</reference>
<proteinExistence type="inferred from homology"/>
<evidence type="ECO:0000256" key="1">
    <source>
        <dbReference type="ARBA" id="ARBA00004623"/>
    </source>
</evidence>
<comment type="similarity">
    <text evidence="4">Belongs to the WD repeat PROPPIN family.</text>
</comment>
<evidence type="ECO:0000256" key="3">
    <source>
        <dbReference type="ARBA" id="ARBA00022737"/>
    </source>
</evidence>
<sequence length="419" mass="46139">MAMPSMPSLSSSGSKDSDGRHSTESNYSQISTLALPPESTSDSSGNTETTLFSVSFNQDFGCFACGTNQGFRIYNCDPFRETFKRDFGNGGIGLVEMLFRSNILAFVGAEGNPQFPPTNVIIWDDHGRSCIGEVTFRSKIRAVKLRRDILVVVLEHLIFVYKLQGLKLLYQIETLANPKGLCVLSQTSNTSVLACPGLHRGEVRVEHYGLKRTRFITAHDSHIACFTLTLDGLLLATASTKGTLVRIFNTFDGTRLQEVRRGSDRAEIYSVALSPTAQWLAVSSDKGTVHIFGLKVQVATEVSSDVNANASEQFPGSRNLPDGSNESLLTPNTGSNPSSSLNFMKGFLPKYFSSEWSFARYHLPENKRFCIAFGQQNTIMIVGLDGSFYRFAFDPMHGGEMTQKDHASLLKSEKESAKQ</sequence>
<feature type="compositionally biased region" description="Low complexity" evidence="5">
    <location>
        <begin position="1"/>
        <end position="14"/>
    </location>
</feature>
<evidence type="ECO:0000313" key="7">
    <source>
        <dbReference type="Proteomes" id="UP000824469"/>
    </source>
</evidence>
<feature type="region of interest" description="Disordered" evidence="5">
    <location>
        <begin position="310"/>
        <end position="335"/>
    </location>
</feature>
<dbReference type="Proteomes" id="UP000824469">
    <property type="component" value="Unassembled WGS sequence"/>
</dbReference>